<reference evidence="1" key="2">
    <citation type="submission" date="2020-11" db="EMBL/GenBank/DDBJ databases">
        <authorList>
            <person name="McCartney M.A."/>
            <person name="Auch B."/>
            <person name="Kono T."/>
            <person name="Mallez S."/>
            <person name="Becker A."/>
            <person name="Gohl D.M."/>
            <person name="Silverstein K.A.T."/>
            <person name="Koren S."/>
            <person name="Bechman K.B."/>
            <person name="Herman A."/>
            <person name="Abrahante J.E."/>
            <person name="Garbe J."/>
        </authorList>
    </citation>
    <scope>NUCLEOTIDE SEQUENCE</scope>
    <source>
        <strain evidence="1">Duluth1</strain>
        <tissue evidence="1">Whole animal</tissue>
    </source>
</reference>
<gene>
    <name evidence="1" type="ORF">DPMN_097228</name>
</gene>
<evidence type="ECO:0000313" key="2">
    <source>
        <dbReference type="Proteomes" id="UP000828390"/>
    </source>
</evidence>
<keyword evidence="2" id="KW-1185">Reference proteome</keyword>
<comment type="caution">
    <text evidence="1">The sequence shown here is derived from an EMBL/GenBank/DDBJ whole genome shotgun (WGS) entry which is preliminary data.</text>
</comment>
<dbReference type="EMBL" id="JAIWYP010000003">
    <property type="protein sequence ID" value="KAH3854680.1"/>
    <property type="molecule type" value="Genomic_DNA"/>
</dbReference>
<evidence type="ECO:0000313" key="1">
    <source>
        <dbReference type="EMBL" id="KAH3854680.1"/>
    </source>
</evidence>
<organism evidence="1 2">
    <name type="scientific">Dreissena polymorpha</name>
    <name type="common">Zebra mussel</name>
    <name type="synonym">Mytilus polymorpha</name>
    <dbReference type="NCBI Taxonomy" id="45954"/>
    <lineage>
        <taxon>Eukaryota</taxon>
        <taxon>Metazoa</taxon>
        <taxon>Spiralia</taxon>
        <taxon>Lophotrochozoa</taxon>
        <taxon>Mollusca</taxon>
        <taxon>Bivalvia</taxon>
        <taxon>Autobranchia</taxon>
        <taxon>Heteroconchia</taxon>
        <taxon>Euheterodonta</taxon>
        <taxon>Imparidentia</taxon>
        <taxon>Neoheterodontei</taxon>
        <taxon>Myida</taxon>
        <taxon>Dreissenoidea</taxon>
        <taxon>Dreissenidae</taxon>
        <taxon>Dreissena</taxon>
    </lineage>
</organism>
<dbReference type="AlphaFoldDB" id="A0A9D4LAX1"/>
<reference evidence="1" key="1">
    <citation type="journal article" date="2019" name="bioRxiv">
        <title>The Genome of the Zebra Mussel, Dreissena polymorpha: A Resource for Invasive Species Research.</title>
        <authorList>
            <person name="McCartney M.A."/>
            <person name="Auch B."/>
            <person name="Kono T."/>
            <person name="Mallez S."/>
            <person name="Zhang Y."/>
            <person name="Obille A."/>
            <person name="Becker A."/>
            <person name="Abrahante J.E."/>
            <person name="Garbe J."/>
            <person name="Badalamenti J.P."/>
            <person name="Herman A."/>
            <person name="Mangelson H."/>
            <person name="Liachko I."/>
            <person name="Sullivan S."/>
            <person name="Sone E.D."/>
            <person name="Koren S."/>
            <person name="Silverstein K.A.T."/>
            <person name="Beckman K.B."/>
            <person name="Gohl D.M."/>
        </authorList>
    </citation>
    <scope>NUCLEOTIDE SEQUENCE</scope>
    <source>
        <strain evidence="1">Duluth1</strain>
        <tissue evidence="1">Whole animal</tissue>
    </source>
</reference>
<proteinExistence type="predicted"/>
<sequence length="107" mass="11996">MKTIWHSLGASCKCREDLSAVADRLGVSCRFPDCLAYFLAQYGSSMQMPRRSWQRHRLYRSPLQRPRSSGRLSYTVLEYPAGGSTALAKSLTVCESPAWSKKLYGTG</sequence>
<name>A0A9D4LAX1_DREPO</name>
<dbReference type="Proteomes" id="UP000828390">
    <property type="component" value="Unassembled WGS sequence"/>
</dbReference>
<accession>A0A9D4LAX1</accession>
<protein>
    <submittedName>
        <fullName evidence="1">Uncharacterized protein</fullName>
    </submittedName>
</protein>